<gene>
    <name evidence="1" type="ORF">EZS28_002848</name>
</gene>
<proteinExistence type="predicted"/>
<reference evidence="1 2" key="1">
    <citation type="submission" date="2019-03" db="EMBL/GenBank/DDBJ databases">
        <title>Single cell metagenomics reveals metabolic interactions within the superorganism composed of flagellate Streblomastix strix and complex community of Bacteroidetes bacteria on its surface.</title>
        <authorList>
            <person name="Treitli S.C."/>
            <person name="Kolisko M."/>
            <person name="Husnik F."/>
            <person name="Keeling P."/>
            <person name="Hampl V."/>
        </authorList>
    </citation>
    <scope>NUCLEOTIDE SEQUENCE [LARGE SCALE GENOMIC DNA]</scope>
    <source>
        <strain evidence="1">ST1C</strain>
    </source>
</reference>
<comment type="caution">
    <text evidence="1">The sequence shown here is derived from an EMBL/GenBank/DDBJ whole genome shotgun (WGS) entry which is preliminary data.</text>
</comment>
<accession>A0A5J4X321</accession>
<name>A0A5J4X321_9EUKA</name>
<protein>
    <submittedName>
        <fullName evidence="1">Uncharacterized protein</fullName>
    </submittedName>
</protein>
<evidence type="ECO:0000313" key="2">
    <source>
        <dbReference type="Proteomes" id="UP000324800"/>
    </source>
</evidence>
<organism evidence="1 2">
    <name type="scientific">Streblomastix strix</name>
    <dbReference type="NCBI Taxonomy" id="222440"/>
    <lineage>
        <taxon>Eukaryota</taxon>
        <taxon>Metamonada</taxon>
        <taxon>Preaxostyla</taxon>
        <taxon>Oxymonadida</taxon>
        <taxon>Streblomastigidae</taxon>
        <taxon>Streblomastix</taxon>
    </lineage>
</organism>
<evidence type="ECO:0000313" key="1">
    <source>
        <dbReference type="EMBL" id="KAA6401624.1"/>
    </source>
</evidence>
<sequence>MSRPGDWYCPFAFNVAQINHKEEVKETLHNLASAKEIGSAHSVGIITSLFARLVRIAQAKNINQIAQSRTQTNPTHKTNQIKIKIKVCIKMTIVNMKMKMKAGNMKWASLQETEILSGSILAAILAILTRVGCDAI</sequence>
<dbReference type="Proteomes" id="UP000324800">
    <property type="component" value="Unassembled WGS sequence"/>
</dbReference>
<dbReference type="EMBL" id="SNRW01000361">
    <property type="protein sequence ID" value="KAA6401624.1"/>
    <property type="molecule type" value="Genomic_DNA"/>
</dbReference>
<dbReference type="AlphaFoldDB" id="A0A5J4X321"/>